<gene>
    <name evidence="3" type="ORF">CMC5_003840</name>
</gene>
<evidence type="ECO:0000313" key="3">
    <source>
        <dbReference type="EMBL" id="AKT36270.1"/>
    </source>
</evidence>
<dbReference type="GO" id="GO:0005524">
    <property type="term" value="F:ATP binding"/>
    <property type="evidence" value="ECO:0007669"/>
    <property type="project" value="UniProtKB-KW"/>
</dbReference>
<dbReference type="KEGG" id="ccro:CMC5_003840"/>
<keyword evidence="3" id="KW-0547">Nucleotide-binding</keyword>
<reference evidence="3 4" key="1">
    <citation type="submission" date="2015-07" db="EMBL/GenBank/DDBJ databases">
        <title>Genome analysis of myxobacterium Chondromyces crocatus Cm c5 reveals a high potential for natural compound synthesis and the genetic basis for the loss of fruiting body formation.</title>
        <authorList>
            <person name="Zaburannyi N."/>
            <person name="Bunk B."/>
            <person name="Maier J."/>
            <person name="Overmann J."/>
            <person name="Mueller R."/>
        </authorList>
    </citation>
    <scope>NUCLEOTIDE SEQUENCE [LARGE SCALE GENOMIC DNA]</scope>
    <source>
        <strain evidence="3 4">Cm c5</strain>
    </source>
</reference>
<dbReference type="STRING" id="52.CMC5_003840"/>
<keyword evidence="2" id="KW-0813">Transport</keyword>
<keyword evidence="4" id="KW-1185">Reference proteome</keyword>
<dbReference type="Proteomes" id="UP000067626">
    <property type="component" value="Chromosome"/>
</dbReference>
<dbReference type="SUPFAM" id="SSF52540">
    <property type="entry name" value="P-loop containing nucleoside triphosphate hydrolases"/>
    <property type="match status" value="1"/>
</dbReference>
<sequence>MTSVIQLSTPSALLEARGARVSVDDVVALEGLTFVARGDRVLCAGDTQALFAAVSGMPLMPRGQATPGDAPGEARVVAGSLLLAGRDVSRAEQLSVMGVAPLDPPLPPAWTAEAYVTWSARLGGAGAFVARGTAAASLTLVGLGHARHRRLDGLALPERRAMMLAAAIVLSPEVVVLEDPLSGLDGMAAAFVLSAIAAATRGRRALISTGRLDRTGPTGALVGGASDLLVLSAGELVFAGTPADASGGRRLFALVVRGQTESLQEALSARGLTLRAGAGRLLVSLPEGASTRAIVEAAAEVRAPIVEMVPVI</sequence>
<dbReference type="PANTHER" id="PTHR43335">
    <property type="entry name" value="ABC TRANSPORTER, ATP-BINDING PROTEIN"/>
    <property type="match status" value="1"/>
</dbReference>
<dbReference type="Gene3D" id="3.40.50.300">
    <property type="entry name" value="P-loop containing nucleotide triphosphate hydrolases"/>
    <property type="match status" value="1"/>
</dbReference>
<dbReference type="PANTHER" id="PTHR43335:SF2">
    <property type="entry name" value="ABC TRANSPORTER, ATP-BINDING PROTEIN"/>
    <property type="match status" value="1"/>
</dbReference>
<name>A0A0K1E5W5_CHOCO</name>
<dbReference type="AlphaFoldDB" id="A0A0K1E5W5"/>
<organism evidence="3 4">
    <name type="scientific">Chondromyces crocatus</name>
    <dbReference type="NCBI Taxonomy" id="52"/>
    <lineage>
        <taxon>Bacteria</taxon>
        <taxon>Pseudomonadati</taxon>
        <taxon>Myxococcota</taxon>
        <taxon>Polyangia</taxon>
        <taxon>Polyangiales</taxon>
        <taxon>Polyangiaceae</taxon>
        <taxon>Chondromyces</taxon>
    </lineage>
</organism>
<keyword evidence="3" id="KW-0067">ATP-binding</keyword>
<proteinExistence type="inferred from homology"/>
<comment type="similarity">
    <text evidence="1">Belongs to the ABC transporter superfamily.</text>
</comment>
<evidence type="ECO:0000256" key="1">
    <source>
        <dbReference type="ARBA" id="ARBA00005417"/>
    </source>
</evidence>
<evidence type="ECO:0000256" key="2">
    <source>
        <dbReference type="ARBA" id="ARBA00022448"/>
    </source>
</evidence>
<dbReference type="InterPro" id="IPR027417">
    <property type="entry name" value="P-loop_NTPase"/>
</dbReference>
<dbReference type="EMBL" id="CP012159">
    <property type="protein sequence ID" value="AKT36270.1"/>
    <property type="molecule type" value="Genomic_DNA"/>
</dbReference>
<evidence type="ECO:0000313" key="4">
    <source>
        <dbReference type="Proteomes" id="UP000067626"/>
    </source>
</evidence>
<protein>
    <submittedName>
        <fullName evidence="3">ABC transporter ATP-binding protein</fullName>
    </submittedName>
</protein>
<accession>A0A0K1E5W5</accession>